<comment type="caution">
    <text evidence="1">The sequence shown here is derived from an EMBL/GenBank/DDBJ whole genome shotgun (WGS) entry which is preliminary data.</text>
</comment>
<name>A0A0F9QE59_9ZZZZ</name>
<protein>
    <submittedName>
        <fullName evidence="1">Uncharacterized protein</fullName>
    </submittedName>
</protein>
<sequence>MSVVDYKAFLDTSLDLEFSISDIIILRSCVQHILNSSTISAPTRVLIESIDQRLSDSYMDIDCGCLDLDNIVIIKDP</sequence>
<dbReference type="EMBL" id="LAZR01005022">
    <property type="protein sequence ID" value="KKN03543.1"/>
    <property type="molecule type" value="Genomic_DNA"/>
</dbReference>
<dbReference type="AlphaFoldDB" id="A0A0F9QE59"/>
<accession>A0A0F9QE59</accession>
<evidence type="ECO:0000313" key="1">
    <source>
        <dbReference type="EMBL" id="KKN03543.1"/>
    </source>
</evidence>
<organism evidence="1">
    <name type="scientific">marine sediment metagenome</name>
    <dbReference type="NCBI Taxonomy" id="412755"/>
    <lineage>
        <taxon>unclassified sequences</taxon>
        <taxon>metagenomes</taxon>
        <taxon>ecological metagenomes</taxon>
    </lineage>
</organism>
<proteinExistence type="predicted"/>
<gene>
    <name evidence="1" type="ORF">LCGC14_1106570</name>
</gene>
<reference evidence="1" key="1">
    <citation type="journal article" date="2015" name="Nature">
        <title>Complex archaea that bridge the gap between prokaryotes and eukaryotes.</title>
        <authorList>
            <person name="Spang A."/>
            <person name="Saw J.H."/>
            <person name="Jorgensen S.L."/>
            <person name="Zaremba-Niedzwiedzka K."/>
            <person name="Martijn J."/>
            <person name="Lind A.E."/>
            <person name="van Eijk R."/>
            <person name="Schleper C."/>
            <person name="Guy L."/>
            <person name="Ettema T.J."/>
        </authorList>
    </citation>
    <scope>NUCLEOTIDE SEQUENCE</scope>
</reference>